<dbReference type="InterPro" id="IPR011458">
    <property type="entry name" value="DUF1564"/>
</dbReference>
<organism evidence="1 2">
    <name type="scientific">Leptospira barantonii</name>
    <dbReference type="NCBI Taxonomy" id="2023184"/>
    <lineage>
        <taxon>Bacteria</taxon>
        <taxon>Pseudomonadati</taxon>
        <taxon>Spirochaetota</taxon>
        <taxon>Spirochaetia</taxon>
        <taxon>Leptospirales</taxon>
        <taxon>Leptospiraceae</taxon>
        <taxon>Leptospira</taxon>
    </lineage>
</organism>
<dbReference type="EMBL" id="RQGN01000029">
    <property type="protein sequence ID" value="TGM07068.1"/>
    <property type="molecule type" value="Genomic_DNA"/>
</dbReference>
<protein>
    <submittedName>
        <fullName evidence="1">DUF1564 domain-containing protein</fullName>
    </submittedName>
</protein>
<gene>
    <name evidence="1" type="ORF">EHQ76_05600</name>
</gene>
<dbReference type="OrthoDB" id="336902at2"/>
<name>A0A5F2BNC6_9LEPT</name>
<sequence length="182" mass="21161">MATIYLDIDQRIQSSLVPNDSGRSNVETILFPESYLQRLTPEKRKLLPKRILPLLRRYQKFLISKRRINQNALKTLYQRDVGKLVRLNLRIDSGVWAILGVIAAAHGVSRCFLVNYMIWLDESGVGNSIDEKINVGSPTFQDSYSYIWNLDLVQNRITKTLEFTPNPIRFLTAEDILHHYRE</sequence>
<reference evidence="1 2" key="1">
    <citation type="journal article" date="2019" name="PLoS Negl. Trop. Dis.">
        <title>Revisiting the worldwide diversity of Leptospira species in the environment.</title>
        <authorList>
            <person name="Vincent A.T."/>
            <person name="Schiettekatte O."/>
            <person name="Bourhy P."/>
            <person name="Veyrier F.J."/>
            <person name="Picardeau M."/>
        </authorList>
    </citation>
    <scope>NUCLEOTIDE SEQUENCE [LARGE SCALE GENOMIC DNA]</scope>
    <source>
        <strain evidence="1 2">201702444</strain>
    </source>
</reference>
<evidence type="ECO:0000313" key="1">
    <source>
        <dbReference type="EMBL" id="TGM07068.1"/>
    </source>
</evidence>
<dbReference type="RefSeq" id="WP_135670121.1">
    <property type="nucleotide sequence ID" value="NZ_RQGN01000029.1"/>
</dbReference>
<dbReference type="Pfam" id="PF07600">
    <property type="entry name" value="DUF1564"/>
    <property type="match status" value="1"/>
</dbReference>
<dbReference type="Proteomes" id="UP000298429">
    <property type="component" value="Unassembled WGS sequence"/>
</dbReference>
<comment type="caution">
    <text evidence="1">The sequence shown here is derived from an EMBL/GenBank/DDBJ whole genome shotgun (WGS) entry which is preliminary data.</text>
</comment>
<dbReference type="AlphaFoldDB" id="A0A5F2BNC6"/>
<proteinExistence type="predicted"/>
<accession>A0A5F2BNC6</accession>
<evidence type="ECO:0000313" key="2">
    <source>
        <dbReference type="Proteomes" id="UP000298429"/>
    </source>
</evidence>